<feature type="domain" description="Siroheme synthase central" evidence="8">
    <location>
        <begin position="97"/>
        <end position="123"/>
    </location>
</feature>
<dbReference type="SUPFAM" id="SSF51735">
    <property type="entry name" value="NAD(P)-binding Rossmann-fold domains"/>
    <property type="match status" value="1"/>
</dbReference>
<dbReference type="InterPro" id="IPR006367">
    <property type="entry name" value="Sirohaem_synthase_N"/>
</dbReference>
<dbReference type="InterPro" id="IPR028281">
    <property type="entry name" value="Sirohaem_synthase_central"/>
</dbReference>
<evidence type="ECO:0000256" key="4">
    <source>
        <dbReference type="ARBA" id="ARBA00023027"/>
    </source>
</evidence>
<gene>
    <name evidence="9" type="ORF">MFMK1_001623</name>
</gene>
<keyword evidence="10" id="KW-1185">Reference proteome</keyword>
<keyword evidence="3" id="KW-0560">Oxidoreductase</keyword>
<dbReference type="InterPro" id="IPR036291">
    <property type="entry name" value="NAD(P)-bd_dom_sf"/>
</dbReference>
<dbReference type="Proteomes" id="UP001329915">
    <property type="component" value="Chromosome"/>
</dbReference>
<dbReference type="Pfam" id="PF13241">
    <property type="entry name" value="NAD_binding_7"/>
    <property type="match status" value="1"/>
</dbReference>
<evidence type="ECO:0000256" key="3">
    <source>
        <dbReference type="ARBA" id="ARBA00023002"/>
    </source>
</evidence>
<dbReference type="InterPro" id="IPR042518">
    <property type="entry name" value="SirC_C"/>
</dbReference>
<accession>A0AAU0UNP5</accession>
<dbReference type="GO" id="GO:0019354">
    <property type="term" value="P:siroheme biosynthetic process"/>
    <property type="evidence" value="ECO:0007669"/>
    <property type="project" value="InterPro"/>
</dbReference>
<evidence type="ECO:0000256" key="1">
    <source>
        <dbReference type="ARBA" id="ARBA00005010"/>
    </source>
</evidence>
<dbReference type="Pfam" id="PF14824">
    <property type="entry name" value="Sirohm_synth_M"/>
    <property type="match status" value="1"/>
</dbReference>
<sequence>MAARKIKALLRCGALIQVVSPSAVKYINDMAAEGRLRWIPRKYKPNDLEGITLVFCTTDYKKLNSTVANECMKLGIWVNVADSAKESTFFMPAMMYQGDLTITVSTNGASPGYAAKLRKQFEDEFGPEYKEYLLLMRRLRKRIIAEMPDQERRRAVFAALVESDLPELIKNGEANKIEERIKECISTRKFDH</sequence>
<reference evidence="9 10" key="1">
    <citation type="submission" date="2023-04" db="EMBL/GenBank/DDBJ databases">
        <authorList>
            <person name="Hsu D."/>
        </authorList>
    </citation>
    <scope>NUCLEOTIDE SEQUENCE [LARGE SCALE GENOMIC DNA]</scope>
    <source>
        <strain evidence="9 10">MK1</strain>
    </source>
</reference>
<dbReference type="Pfam" id="PF10414">
    <property type="entry name" value="CysG_dimeriser"/>
    <property type="match status" value="1"/>
</dbReference>
<evidence type="ECO:0000259" key="8">
    <source>
        <dbReference type="Pfam" id="PF14824"/>
    </source>
</evidence>
<dbReference type="EC" id="1.3.1.76" evidence="2"/>
<evidence type="ECO:0000259" key="7">
    <source>
        <dbReference type="Pfam" id="PF10414"/>
    </source>
</evidence>
<dbReference type="AlphaFoldDB" id="A0AAU0UNP5"/>
<comment type="catalytic activity">
    <reaction evidence="6">
        <text>precorrin-2 + NAD(+) = sirohydrochlorin + NADH + 2 H(+)</text>
        <dbReference type="Rhea" id="RHEA:15613"/>
        <dbReference type="ChEBI" id="CHEBI:15378"/>
        <dbReference type="ChEBI" id="CHEBI:57540"/>
        <dbReference type="ChEBI" id="CHEBI:57945"/>
        <dbReference type="ChEBI" id="CHEBI:58351"/>
        <dbReference type="ChEBI" id="CHEBI:58827"/>
        <dbReference type="EC" id="1.3.1.76"/>
    </reaction>
</comment>
<keyword evidence="4" id="KW-0520">NAD</keyword>
<proteinExistence type="predicted"/>
<name>A0AAU0UNP5_9FIRM</name>
<dbReference type="Gene3D" id="3.40.50.720">
    <property type="entry name" value="NAD(P)-binding Rossmann-like Domain"/>
    <property type="match status" value="1"/>
</dbReference>
<dbReference type="SUPFAM" id="SSF75615">
    <property type="entry name" value="Siroheme synthase middle domains-like"/>
    <property type="match status" value="1"/>
</dbReference>
<dbReference type="NCBIfam" id="TIGR01470">
    <property type="entry name" value="cysG_Nterm"/>
    <property type="match status" value="1"/>
</dbReference>
<dbReference type="PANTHER" id="PTHR35330">
    <property type="entry name" value="SIROHEME BIOSYNTHESIS PROTEIN MET8"/>
    <property type="match status" value="1"/>
</dbReference>
<dbReference type="PANTHER" id="PTHR35330:SF1">
    <property type="entry name" value="SIROHEME BIOSYNTHESIS PROTEIN MET8"/>
    <property type="match status" value="1"/>
</dbReference>
<evidence type="ECO:0000256" key="5">
    <source>
        <dbReference type="ARBA" id="ARBA00023244"/>
    </source>
</evidence>
<dbReference type="InterPro" id="IPR028161">
    <property type="entry name" value="Met8-like"/>
</dbReference>
<evidence type="ECO:0000313" key="10">
    <source>
        <dbReference type="Proteomes" id="UP001329915"/>
    </source>
</evidence>
<dbReference type="GO" id="GO:0043115">
    <property type="term" value="F:precorrin-2 dehydrogenase activity"/>
    <property type="evidence" value="ECO:0007669"/>
    <property type="project" value="UniProtKB-EC"/>
</dbReference>
<dbReference type="EMBL" id="CP121694">
    <property type="protein sequence ID" value="WRO21802.1"/>
    <property type="molecule type" value="Genomic_DNA"/>
</dbReference>
<evidence type="ECO:0000313" key="9">
    <source>
        <dbReference type="EMBL" id="WRO21802.1"/>
    </source>
</evidence>
<dbReference type="RefSeq" id="WP_366924632.1">
    <property type="nucleotide sequence ID" value="NZ_CP121694.1"/>
</dbReference>
<dbReference type="Gene3D" id="1.10.8.610">
    <property type="entry name" value="SirC, precorrin-2 dehydrogenase, C-terminal helical domain-like"/>
    <property type="match status" value="1"/>
</dbReference>
<dbReference type="GO" id="GO:0004325">
    <property type="term" value="F:ferrochelatase activity"/>
    <property type="evidence" value="ECO:0007669"/>
    <property type="project" value="InterPro"/>
</dbReference>
<dbReference type="InterPro" id="IPR019478">
    <property type="entry name" value="Sirohaem_synthase_dimer_dom"/>
</dbReference>
<feature type="domain" description="Sirohaem synthase dimerisation" evidence="7">
    <location>
        <begin position="135"/>
        <end position="182"/>
    </location>
</feature>
<dbReference type="KEGG" id="dbc:MFMK1_001623"/>
<organism evidence="9 10">
    <name type="scientific">Metallumcola ferriviriculae</name>
    <dbReference type="NCBI Taxonomy" id="3039180"/>
    <lineage>
        <taxon>Bacteria</taxon>
        <taxon>Bacillati</taxon>
        <taxon>Bacillota</taxon>
        <taxon>Clostridia</taxon>
        <taxon>Neomoorellales</taxon>
        <taxon>Desulfitibacteraceae</taxon>
        <taxon>Metallumcola</taxon>
    </lineage>
</organism>
<keyword evidence="5" id="KW-0627">Porphyrin biosynthesis</keyword>
<evidence type="ECO:0000256" key="2">
    <source>
        <dbReference type="ARBA" id="ARBA00012400"/>
    </source>
</evidence>
<evidence type="ECO:0000256" key="6">
    <source>
        <dbReference type="ARBA" id="ARBA00047561"/>
    </source>
</evidence>
<comment type="pathway">
    <text evidence="1">Porphyrin-containing compound metabolism; siroheme biosynthesis; sirohydrochlorin from precorrin-2: step 1/1.</text>
</comment>
<protein>
    <recommendedName>
        <fullName evidence="2">precorrin-2 dehydrogenase</fullName>
        <ecNumber evidence="2">1.3.1.76</ecNumber>
    </recommendedName>
</protein>